<dbReference type="EMBL" id="BNBO01000050">
    <property type="protein sequence ID" value="GHH81081.1"/>
    <property type="molecule type" value="Genomic_DNA"/>
</dbReference>
<accession>A0A919GAR8</accession>
<keyword evidence="5" id="KW-1185">Reference proteome</keyword>
<dbReference type="Gene3D" id="3.30.565.10">
    <property type="entry name" value="Histidine kinase-like ATPase, C-terminal domain"/>
    <property type="match status" value="1"/>
</dbReference>
<dbReference type="GO" id="GO:0004674">
    <property type="term" value="F:protein serine/threonine kinase activity"/>
    <property type="evidence" value="ECO:0007669"/>
    <property type="project" value="UniProtKB-KW"/>
</dbReference>
<name>A0A919GAR8_9ACTN</name>
<feature type="region of interest" description="Disordered" evidence="2">
    <location>
        <begin position="149"/>
        <end position="169"/>
    </location>
</feature>
<dbReference type="RefSeq" id="WP_190214303.1">
    <property type="nucleotide sequence ID" value="NZ_BNBO01000050.1"/>
</dbReference>
<reference evidence="4" key="2">
    <citation type="submission" date="2020-09" db="EMBL/GenBank/DDBJ databases">
        <authorList>
            <person name="Sun Q."/>
            <person name="Ohkuma M."/>
        </authorList>
    </citation>
    <scope>NUCLEOTIDE SEQUENCE</scope>
    <source>
        <strain evidence="4">JCM 4646</strain>
    </source>
</reference>
<evidence type="ECO:0000256" key="2">
    <source>
        <dbReference type="SAM" id="MobiDB-lite"/>
    </source>
</evidence>
<dbReference type="AlphaFoldDB" id="A0A919GAR8"/>
<dbReference type="InterPro" id="IPR003594">
    <property type="entry name" value="HATPase_dom"/>
</dbReference>
<dbReference type="InterPro" id="IPR050267">
    <property type="entry name" value="Anti-sigma-factor_SerPK"/>
</dbReference>
<evidence type="ECO:0000259" key="3">
    <source>
        <dbReference type="Pfam" id="PF13581"/>
    </source>
</evidence>
<comment type="caution">
    <text evidence="4">The sequence shown here is derived from an EMBL/GenBank/DDBJ whole genome shotgun (WGS) entry which is preliminary data.</text>
</comment>
<dbReference type="Pfam" id="PF13581">
    <property type="entry name" value="HATPase_c_2"/>
    <property type="match status" value="1"/>
</dbReference>
<reference evidence="4" key="1">
    <citation type="journal article" date="2014" name="Int. J. Syst. Evol. Microbiol.">
        <title>Complete genome sequence of Corynebacterium casei LMG S-19264T (=DSM 44701T), isolated from a smear-ripened cheese.</title>
        <authorList>
            <consortium name="US DOE Joint Genome Institute (JGI-PGF)"/>
            <person name="Walter F."/>
            <person name="Albersmeier A."/>
            <person name="Kalinowski J."/>
            <person name="Ruckert C."/>
        </authorList>
    </citation>
    <scope>NUCLEOTIDE SEQUENCE</scope>
    <source>
        <strain evidence="4">JCM 4646</strain>
    </source>
</reference>
<proteinExistence type="predicted"/>
<organism evidence="4 5">
    <name type="scientific">Kitasatospora indigofera</name>
    <dbReference type="NCBI Taxonomy" id="67307"/>
    <lineage>
        <taxon>Bacteria</taxon>
        <taxon>Bacillati</taxon>
        <taxon>Actinomycetota</taxon>
        <taxon>Actinomycetes</taxon>
        <taxon>Kitasatosporales</taxon>
        <taxon>Streptomycetaceae</taxon>
        <taxon>Kitasatospora</taxon>
    </lineage>
</organism>
<keyword evidence="1" id="KW-0418">Kinase</keyword>
<dbReference type="GeneID" id="95356593"/>
<dbReference type="PANTHER" id="PTHR35526">
    <property type="entry name" value="ANTI-SIGMA-F FACTOR RSBW-RELATED"/>
    <property type="match status" value="1"/>
</dbReference>
<dbReference type="Proteomes" id="UP000617734">
    <property type="component" value="Unassembled WGS sequence"/>
</dbReference>
<feature type="compositionally biased region" description="Low complexity" evidence="2">
    <location>
        <begin position="159"/>
        <end position="169"/>
    </location>
</feature>
<dbReference type="InterPro" id="IPR036890">
    <property type="entry name" value="HATPase_C_sf"/>
</dbReference>
<feature type="domain" description="Histidine kinase/HSP90-like ATPase" evidence="3">
    <location>
        <begin position="25"/>
        <end position="137"/>
    </location>
</feature>
<evidence type="ECO:0000256" key="1">
    <source>
        <dbReference type="ARBA" id="ARBA00022527"/>
    </source>
</evidence>
<evidence type="ECO:0000313" key="4">
    <source>
        <dbReference type="EMBL" id="GHH81081.1"/>
    </source>
</evidence>
<keyword evidence="1" id="KW-0723">Serine/threonine-protein kinase</keyword>
<dbReference type="SUPFAM" id="SSF55874">
    <property type="entry name" value="ATPase domain of HSP90 chaperone/DNA topoisomerase II/histidine kinase"/>
    <property type="match status" value="1"/>
</dbReference>
<sequence length="169" mass="17400">MPGTLDRPSPAVTVDFAAWLPRHRRSAGAARRLLRTFLAGLDGAEPLLEVGELLAGELVANAVEHARGPSGRLVEVRYAVSAGRLRIEVHDAGNELPEVREPAPEEESGRGLWLVRELAAAWGCCPREGGAGKCVWAVVGPPAPPGGGLAGGPVTDLPAQAATGRGAAA</sequence>
<gene>
    <name evidence="4" type="ORF">GCM10018781_62900</name>
</gene>
<protein>
    <recommendedName>
        <fullName evidence="3">Histidine kinase/HSP90-like ATPase domain-containing protein</fullName>
    </recommendedName>
</protein>
<dbReference type="CDD" id="cd16936">
    <property type="entry name" value="HATPase_RsbW-like"/>
    <property type="match status" value="1"/>
</dbReference>
<evidence type="ECO:0000313" key="5">
    <source>
        <dbReference type="Proteomes" id="UP000617734"/>
    </source>
</evidence>
<dbReference type="PANTHER" id="PTHR35526:SF3">
    <property type="entry name" value="ANTI-SIGMA-F FACTOR RSBW"/>
    <property type="match status" value="1"/>
</dbReference>
<keyword evidence="1" id="KW-0808">Transferase</keyword>